<feature type="region of interest" description="Disordered" evidence="1">
    <location>
        <begin position="69"/>
        <end position="101"/>
    </location>
</feature>
<dbReference type="AlphaFoldDB" id="A0AAE1KCT6"/>
<evidence type="ECO:0000313" key="2">
    <source>
        <dbReference type="EMBL" id="KAK3868495.1"/>
    </source>
</evidence>
<organism evidence="2 3">
    <name type="scientific">Petrolisthes cinctipes</name>
    <name type="common">Flat porcelain crab</name>
    <dbReference type="NCBI Taxonomy" id="88211"/>
    <lineage>
        <taxon>Eukaryota</taxon>
        <taxon>Metazoa</taxon>
        <taxon>Ecdysozoa</taxon>
        <taxon>Arthropoda</taxon>
        <taxon>Crustacea</taxon>
        <taxon>Multicrustacea</taxon>
        <taxon>Malacostraca</taxon>
        <taxon>Eumalacostraca</taxon>
        <taxon>Eucarida</taxon>
        <taxon>Decapoda</taxon>
        <taxon>Pleocyemata</taxon>
        <taxon>Anomura</taxon>
        <taxon>Galatheoidea</taxon>
        <taxon>Porcellanidae</taxon>
        <taxon>Petrolisthes</taxon>
    </lineage>
</organism>
<evidence type="ECO:0000256" key="1">
    <source>
        <dbReference type="SAM" id="MobiDB-lite"/>
    </source>
</evidence>
<name>A0AAE1KCT6_PETCI</name>
<dbReference type="EMBL" id="JAWQEG010002997">
    <property type="protein sequence ID" value="KAK3868495.1"/>
    <property type="molecule type" value="Genomic_DNA"/>
</dbReference>
<sequence>MSLWRGFYHTTLDLVIKQGSTCWNVWCCVKKPKTVPRGWLLAHTVLALYSKHLFGSGHYSILCITDALSQGDRHRSRSVSSEATEEGTGGISSQHKMNTVA</sequence>
<protein>
    <submittedName>
        <fullName evidence="2">Uncharacterized protein</fullName>
    </submittedName>
</protein>
<comment type="caution">
    <text evidence="2">The sequence shown here is derived from an EMBL/GenBank/DDBJ whole genome shotgun (WGS) entry which is preliminary data.</text>
</comment>
<accession>A0AAE1KCT6</accession>
<proteinExistence type="predicted"/>
<gene>
    <name evidence="2" type="ORF">Pcinc_026119</name>
</gene>
<feature type="compositionally biased region" description="Polar residues" evidence="1">
    <location>
        <begin position="91"/>
        <end position="101"/>
    </location>
</feature>
<evidence type="ECO:0000313" key="3">
    <source>
        <dbReference type="Proteomes" id="UP001286313"/>
    </source>
</evidence>
<keyword evidence="3" id="KW-1185">Reference proteome</keyword>
<reference evidence="2" key="1">
    <citation type="submission" date="2023-10" db="EMBL/GenBank/DDBJ databases">
        <title>Genome assemblies of two species of porcelain crab, Petrolisthes cinctipes and Petrolisthes manimaculis (Anomura: Porcellanidae).</title>
        <authorList>
            <person name="Angst P."/>
        </authorList>
    </citation>
    <scope>NUCLEOTIDE SEQUENCE</scope>
    <source>
        <strain evidence="2">PB745_01</strain>
        <tissue evidence="2">Gill</tissue>
    </source>
</reference>
<dbReference type="Proteomes" id="UP001286313">
    <property type="component" value="Unassembled WGS sequence"/>
</dbReference>